<dbReference type="EMBL" id="JNCF01000055">
    <property type="protein sequence ID" value="KGP62567.1"/>
    <property type="molecule type" value="Genomic_DNA"/>
</dbReference>
<feature type="non-terminal residue" evidence="3">
    <location>
        <position position="210"/>
    </location>
</feature>
<evidence type="ECO:0000313" key="3">
    <source>
        <dbReference type="EMBL" id="KGP62567.1"/>
    </source>
</evidence>
<dbReference type="AlphaFoldDB" id="A0A0A2SP80"/>
<dbReference type="Pfam" id="PF00561">
    <property type="entry name" value="Abhydrolase_1"/>
    <property type="match status" value="1"/>
</dbReference>
<dbReference type="InterPro" id="IPR050960">
    <property type="entry name" value="AB_hydrolase_4_sf"/>
</dbReference>
<dbReference type="RefSeq" id="WP_035890824.1">
    <property type="nucleotide sequence ID" value="NZ_JNCF01000055.1"/>
</dbReference>
<gene>
    <name evidence="3" type="ORF">EP47_01280</name>
</gene>
<dbReference type="GO" id="GO:0034338">
    <property type="term" value="F:short-chain carboxylesterase activity"/>
    <property type="evidence" value="ECO:0007669"/>
    <property type="project" value="TreeGrafter"/>
</dbReference>
<evidence type="ECO:0000259" key="2">
    <source>
        <dbReference type="Pfam" id="PF00561"/>
    </source>
</evidence>
<dbReference type="PANTHER" id="PTHR10794">
    <property type="entry name" value="ABHYDROLASE DOMAIN-CONTAINING PROTEIN"/>
    <property type="match status" value="1"/>
</dbReference>
<dbReference type="SUPFAM" id="SSF53474">
    <property type="entry name" value="alpha/beta-Hydrolases"/>
    <property type="match status" value="1"/>
</dbReference>
<evidence type="ECO:0000256" key="1">
    <source>
        <dbReference type="ARBA" id="ARBA00010884"/>
    </source>
</evidence>
<organism evidence="3 4">
    <name type="scientific">Legionella norrlandica</name>
    <dbReference type="NCBI Taxonomy" id="1498499"/>
    <lineage>
        <taxon>Bacteria</taxon>
        <taxon>Pseudomonadati</taxon>
        <taxon>Pseudomonadota</taxon>
        <taxon>Gammaproteobacteria</taxon>
        <taxon>Legionellales</taxon>
        <taxon>Legionellaceae</taxon>
        <taxon>Legionella</taxon>
    </lineage>
</organism>
<dbReference type="Gene3D" id="3.40.50.1820">
    <property type="entry name" value="alpha/beta hydrolase"/>
    <property type="match status" value="1"/>
</dbReference>
<feature type="domain" description="AB hydrolase-1" evidence="2">
    <location>
        <begin position="62"/>
        <end position="201"/>
    </location>
</feature>
<proteinExistence type="inferred from homology"/>
<dbReference type="PANTHER" id="PTHR10794:SF94">
    <property type="entry name" value="ESTERASE YHET-RELATED"/>
    <property type="match status" value="1"/>
</dbReference>
<dbReference type="OrthoDB" id="332676at2"/>
<keyword evidence="3" id="KW-0378">Hydrolase</keyword>
<dbReference type="InterPro" id="IPR029058">
    <property type="entry name" value="AB_hydrolase_fold"/>
</dbReference>
<dbReference type="PIRSF" id="PIRSF005211">
    <property type="entry name" value="Ab_hydro_YheT"/>
    <property type="match status" value="1"/>
</dbReference>
<keyword evidence="4" id="KW-1185">Reference proteome</keyword>
<reference evidence="3 4" key="1">
    <citation type="submission" date="2014-05" db="EMBL/GenBank/DDBJ databases">
        <authorList>
            <person name="Rizzardi K."/>
            <person name="Winiecka-Krusnell J."/>
            <person name="Ramliden M."/>
            <person name="Alm E."/>
            <person name="Andersson S."/>
            <person name="Byfors S."/>
        </authorList>
    </citation>
    <scope>NUCLEOTIDE SEQUENCE [LARGE SCALE GENOMIC DNA]</scope>
    <source>
        <strain evidence="3 4">LEGN</strain>
    </source>
</reference>
<dbReference type="InterPro" id="IPR000073">
    <property type="entry name" value="AB_hydrolase_1"/>
</dbReference>
<protein>
    <submittedName>
        <fullName evidence="3">Alpha/beta hydrolase</fullName>
    </submittedName>
</protein>
<dbReference type="InterPro" id="IPR012020">
    <property type="entry name" value="ABHD4"/>
</dbReference>
<name>A0A0A2SP80_9GAMM</name>
<dbReference type="GO" id="GO:0047372">
    <property type="term" value="F:monoacylglycerol lipase activity"/>
    <property type="evidence" value="ECO:0007669"/>
    <property type="project" value="TreeGrafter"/>
</dbReference>
<comment type="caution">
    <text evidence="3">The sequence shown here is derived from an EMBL/GenBank/DDBJ whole genome shotgun (WGS) entry which is preliminary data.</text>
</comment>
<dbReference type="Proteomes" id="UP000054422">
    <property type="component" value="Unassembled WGS sequence"/>
</dbReference>
<evidence type="ECO:0000313" key="4">
    <source>
        <dbReference type="Proteomes" id="UP000054422"/>
    </source>
</evidence>
<comment type="similarity">
    <text evidence="1">Belongs to the AB hydrolase superfamily. AB hydrolase 4 family.</text>
</comment>
<sequence length="210" mass="23714">MIVNSSFKPIWWLNNNHMQTLYPTLIKKRLKPSIDFYERLELPDGDFIDLAWSLNGLNDKAPLVVLLHGLGGGINSVYVSGLMQAFTNAGFRSVLMHFRGASEEPNRVLRAYHSGDTADFHYFLGILAKREPITKKAAVGISLGGNVLLKWMGEIAVPLWLDAAVAVSVPFQLNLVADKMNQGFSRLYQAYLLKRLRHTFFKKLDFLNDC</sequence>
<accession>A0A0A2SP80</accession>